<dbReference type="GO" id="GO:0000981">
    <property type="term" value="F:DNA-binding transcription factor activity, RNA polymerase II-specific"/>
    <property type="evidence" value="ECO:0007669"/>
    <property type="project" value="InterPro"/>
</dbReference>
<keyword evidence="7" id="KW-1185">Reference proteome</keyword>
<sequence>MADITPPQWSGAEHSVATRNRLQHSIDCASHAGASAAVSPLLQLPSSSACTPSPIPTARRPSRGGRLPAMMSSIQKAANKRAPMSCDRCKSRKTKCVDPVPGPCRYCQSLGVSCRVDPSRRRQRPYYHVSEEEFRLQRRALEHFLPNTEISLSSLRDLMNSLANRSPGINVEAADDPGRARSLQHASTDSPGSTELEETIEEIDDLHDEMGWLTVDSKGTYRHVGMEGGFGFNSAVRSLKHRRLSDTTSRSGSDLVTPLTAAPPCPPDAPDSSPSAAMGGHQPPRQVFLPRRDLCERCVGRFFRDVHSIYWLFSAEAFYGSLDRIYAGDSTCASASMLCSLYSILALTCESEARSDGISDNMANKYLSLAKALAPVLMDEADIDAIRALCLLGIALQSSMCSNTAYVYVGAAARIAFTLGLNVSKSLNLRSSFQGQIDLRIYCSLYLLDLDVALCYGNPPSLSDEDGAETLELVSEQILSPGTNMPLDFLSLSCKLAQLKRHTSKLLYMRSGGGVGGAFKGDGQGSTGAGRPGARPAVPISSVSAALTSLSAWYESIPPHLRDVAQAAPYHKRSVAVLHLRYWSSVILATRPFLLYNVLHPEQARKAESSAPEASSSAGNSTTTESKRKFFEDFASTCLDAASKSLALLSYMRDAGILSSLVTFDTGCLLEDLQVFLLALAKSKGSKLSLEKDAVDAEEDLRQRQQQQTQAADSVRELLHILQGMEQIFWTRHALIEVMAQLDEHGLLNGERFSPGGDTPGLFCLDIPTHHDIVGEMMESYLHDVQDSFFGLDPQQPLDGAMETQLTFGH</sequence>
<dbReference type="PROSITE" id="PS00463">
    <property type="entry name" value="ZN2_CY6_FUNGAL_1"/>
    <property type="match status" value="1"/>
</dbReference>
<dbReference type="RefSeq" id="XP_009220611.1">
    <property type="nucleotide sequence ID" value="XM_009222347.1"/>
</dbReference>
<dbReference type="GeneID" id="20345008"/>
<gene>
    <name evidence="6" type="primary">20345008</name>
    <name evidence="5" type="ORF">GGTG_04550</name>
</gene>
<organism evidence="5">
    <name type="scientific">Gaeumannomyces tritici (strain R3-111a-1)</name>
    <name type="common">Wheat and barley take-all root rot fungus</name>
    <name type="synonym">Gaeumannomyces graminis var. tritici</name>
    <dbReference type="NCBI Taxonomy" id="644352"/>
    <lineage>
        <taxon>Eukaryota</taxon>
        <taxon>Fungi</taxon>
        <taxon>Dikarya</taxon>
        <taxon>Ascomycota</taxon>
        <taxon>Pezizomycotina</taxon>
        <taxon>Sordariomycetes</taxon>
        <taxon>Sordariomycetidae</taxon>
        <taxon>Magnaporthales</taxon>
        <taxon>Magnaporthaceae</taxon>
        <taxon>Gaeumannomyces</taxon>
    </lineage>
</organism>
<keyword evidence="1" id="KW-0479">Metal-binding</keyword>
<reference evidence="5" key="2">
    <citation type="submission" date="2010-07" db="EMBL/GenBank/DDBJ databases">
        <authorList>
            <consortium name="The Broad Institute Genome Sequencing Platform"/>
            <consortium name="Broad Institute Genome Sequencing Center for Infectious Disease"/>
            <person name="Ma L.-J."/>
            <person name="Dead R."/>
            <person name="Young S."/>
            <person name="Zeng Q."/>
            <person name="Koehrsen M."/>
            <person name="Alvarado L."/>
            <person name="Berlin A."/>
            <person name="Chapman S.B."/>
            <person name="Chen Z."/>
            <person name="Freedman E."/>
            <person name="Gellesch M."/>
            <person name="Goldberg J."/>
            <person name="Griggs A."/>
            <person name="Gujja S."/>
            <person name="Heilman E.R."/>
            <person name="Heiman D."/>
            <person name="Hepburn T."/>
            <person name="Howarth C."/>
            <person name="Jen D."/>
            <person name="Larson L."/>
            <person name="Mehta T."/>
            <person name="Neiman D."/>
            <person name="Pearson M."/>
            <person name="Roberts A."/>
            <person name="Saif S."/>
            <person name="Shea T."/>
            <person name="Shenoy N."/>
            <person name="Sisk P."/>
            <person name="Stolte C."/>
            <person name="Sykes S."/>
            <person name="Walk T."/>
            <person name="White J."/>
            <person name="Yandava C."/>
            <person name="Haas B."/>
            <person name="Nusbaum C."/>
            <person name="Birren B."/>
        </authorList>
    </citation>
    <scope>NUCLEOTIDE SEQUENCE</scope>
    <source>
        <strain evidence="5">R3-111a-1</strain>
    </source>
</reference>
<dbReference type="HOGENOM" id="CLU_022493_0_0_1"/>
<dbReference type="CDD" id="cd00067">
    <property type="entry name" value="GAL4"/>
    <property type="match status" value="1"/>
</dbReference>
<evidence type="ECO:0000313" key="6">
    <source>
        <dbReference type="EnsemblFungi" id="EJT79466"/>
    </source>
</evidence>
<reference evidence="6" key="4">
    <citation type="journal article" date="2015" name="G3 (Bethesda)">
        <title>Genome sequences of three phytopathogenic species of the Magnaporthaceae family of fungi.</title>
        <authorList>
            <person name="Okagaki L.H."/>
            <person name="Nunes C.C."/>
            <person name="Sailsbery J."/>
            <person name="Clay B."/>
            <person name="Brown D."/>
            <person name="John T."/>
            <person name="Oh Y."/>
            <person name="Young N."/>
            <person name="Fitzgerald M."/>
            <person name="Haas B.J."/>
            <person name="Zeng Q."/>
            <person name="Young S."/>
            <person name="Adiconis X."/>
            <person name="Fan L."/>
            <person name="Levin J.Z."/>
            <person name="Mitchell T.K."/>
            <person name="Okubara P.A."/>
            <person name="Farman M.L."/>
            <person name="Kohn L.M."/>
            <person name="Birren B."/>
            <person name="Ma L.-J."/>
            <person name="Dean R.A."/>
        </authorList>
    </citation>
    <scope>NUCLEOTIDE SEQUENCE</scope>
    <source>
        <strain evidence="6">R3-111a-1</strain>
    </source>
</reference>
<dbReference type="Pfam" id="PF00172">
    <property type="entry name" value="Zn_clus"/>
    <property type="match status" value="1"/>
</dbReference>
<dbReference type="GO" id="GO:0003677">
    <property type="term" value="F:DNA binding"/>
    <property type="evidence" value="ECO:0007669"/>
    <property type="project" value="InterPro"/>
</dbReference>
<dbReference type="EnsemblFungi" id="EJT79466">
    <property type="protein sequence ID" value="EJT79466"/>
    <property type="gene ID" value="GGTG_04550"/>
</dbReference>
<dbReference type="InterPro" id="IPR001138">
    <property type="entry name" value="Zn2Cys6_DnaBD"/>
</dbReference>
<evidence type="ECO:0000256" key="3">
    <source>
        <dbReference type="SAM" id="MobiDB-lite"/>
    </source>
</evidence>
<reference evidence="6" key="5">
    <citation type="submission" date="2018-04" db="UniProtKB">
        <authorList>
            <consortium name="EnsemblFungi"/>
        </authorList>
    </citation>
    <scope>IDENTIFICATION</scope>
    <source>
        <strain evidence="6">R3-111a-1</strain>
    </source>
</reference>
<feature type="compositionally biased region" description="Polar residues" evidence="3">
    <location>
        <begin position="184"/>
        <end position="193"/>
    </location>
</feature>
<accession>J3NTF1</accession>
<dbReference type="InterPro" id="IPR007219">
    <property type="entry name" value="XnlR_reg_dom"/>
</dbReference>
<dbReference type="Gene3D" id="4.10.240.10">
    <property type="entry name" value="Zn(2)-C6 fungal-type DNA-binding domain"/>
    <property type="match status" value="1"/>
</dbReference>
<dbReference type="eggNOG" id="ENOG502SJ25">
    <property type="taxonomic scope" value="Eukaryota"/>
</dbReference>
<dbReference type="AlphaFoldDB" id="J3NTF1"/>
<feature type="domain" description="Zn(2)-C6 fungal-type" evidence="4">
    <location>
        <begin position="85"/>
        <end position="116"/>
    </location>
</feature>
<dbReference type="STRING" id="644352.J3NTF1"/>
<reference evidence="7" key="1">
    <citation type="submission" date="2010-07" db="EMBL/GenBank/DDBJ databases">
        <title>The genome sequence of Gaeumannomyces graminis var. tritici strain R3-111a-1.</title>
        <authorList>
            <consortium name="The Broad Institute Genome Sequencing Platform"/>
            <person name="Ma L.-J."/>
            <person name="Dead R."/>
            <person name="Young S."/>
            <person name="Zeng Q."/>
            <person name="Koehrsen M."/>
            <person name="Alvarado L."/>
            <person name="Berlin A."/>
            <person name="Chapman S.B."/>
            <person name="Chen Z."/>
            <person name="Freedman E."/>
            <person name="Gellesch M."/>
            <person name="Goldberg J."/>
            <person name="Griggs A."/>
            <person name="Gujja S."/>
            <person name="Heilman E.R."/>
            <person name="Heiman D."/>
            <person name="Hepburn T."/>
            <person name="Howarth C."/>
            <person name="Jen D."/>
            <person name="Larson L."/>
            <person name="Mehta T."/>
            <person name="Neiman D."/>
            <person name="Pearson M."/>
            <person name="Roberts A."/>
            <person name="Saif S."/>
            <person name="Shea T."/>
            <person name="Shenoy N."/>
            <person name="Sisk P."/>
            <person name="Stolte C."/>
            <person name="Sykes S."/>
            <person name="Walk T."/>
            <person name="White J."/>
            <person name="Yandava C."/>
            <person name="Haas B."/>
            <person name="Nusbaum C."/>
            <person name="Birren B."/>
        </authorList>
    </citation>
    <scope>NUCLEOTIDE SEQUENCE [LARGE SCALE GENOMIC DNA]</scope>
    <source>
        <strain evidence="7">R3-111a-1</strain>
    </source>
</reference>
<feature type="region of interest" description="Disordered" evidence="3">
    <location>
        <begin position="243"/>
        <end position="283"/>
    </location>
</feature>
<dbReference type="GO" id="GO:0006351">
    <property type="term" value="P:DNA-templated transcription"/>
    <property type="evidence" value="ECO:0007669"/>
    <property type="project" value="InterPro"/>
</dbReference>
<dbReference type="EMBL" id="GL385396">
    <property type="protein sequence ID" value="EJT79466.1"/>
    <property type="molecule type" value="Genomic_DNA"/>
</dbReference>
<dbReference type="VEuPathDB" id="FungiDB:GGTG_04550"/>
<dbReference type="Proteomes" id="UP000006039">
    <property type="component" value="Unassembled WGS sequence"/>
</dbReference>
<name>J3NTF1_GAET3</name>
<dbReference type="GO" id="GO:0008270">
    <property type="term" value="F:zinc ion binding"/>
    <property type="evidence" value="ECO:0007669"/>
    <property type="project" value="InterPro"/>
</dbReference>
<evidence type="ECO:0000256" key="2">
    <source>
        <dbReference type="ARBA" id="ARBA00023242"/>
    </source>
</evidence>
<reference evidence="5" key="3">
    <citation type="submission" date="2010-09" db="EMBL/GenBank/DDBJ databases">
        <title>Annotation of Gaeumannomyces graminis var. tritici R3-111a-1.</title>
        <authorList>
            <consortium name="The Broad Institute Genome Sequencing Platform"/>
            <person name="Ma L.-J."/>
            <person name="Dead R."/>
            <person name="Young S.K."/>
            <person name="Zeng Q."/>
            <person name="Gargeya S."/>
            <person name="Fitzgerald M."/>
            <person name="Haas B."/>
            <person name="Abouelleil A."/>
            <person name="Alvarado L."/>
            <person name="Arachchi H.M."/>
            <person name="Berlin A."/>
            <person name="Brown A."/>
            <person name="Chapman S.B."/>
            <person name="Chen Z."/>
            <person name="Dunbar C."/>
            <person name="Freedman E."/>
            <person name="Gearin G."/>
            <person name="Gellesch M."/>
            <person name="Goldberg J."/>
            <person name="Griggs A."/>
            <person name="Gujja S."/>
            <person name="Heiman D."/>
            <person name="Howarth C."/>
            <person name="Larson L."/>
            <person name="Lui A."/>
            <person name="MacDonald P.J.P."/>
            <person name="Mehta T."/>
            <person name="Montmayeur A."/>
            <person name="Murphy C."/>
            <person name="Neiman D."/>
            <person name="Pearson M."/>
            <person name="Priest M."/>
            <person name="Roberts A."/>
            <person name="Saif S."/>
            <person name="Shea T."/>
            <person name="Shenoy N."/>
            <person name="Sisk P."/>
            <person name="Stolte C."/>
            <person name="Sykes S."/>
            <person name="Yandava C."/>
            <person name="Wortman J."/>
            <person name="Nusbaum C."/>
            <person name="Birren B."/>
        </authorList>
    </citation>
    <scope>NUCLEOTIDE SEQUENCE</scope>
    <source>
        <strain evidence="5">R3-111a-1</strain>
    </source>
</reference>
<dbReference type="CDD" id="cd12148">
    <property type="entry name" value="fungal_TF_MHR"/>
    <property type="match status" value="1"/>
</dbReference>
<evidence type="ECO:0000256" key="1">
    <source>
        <dbReference type="ARBA" id="ARBA00022723"/>
    </source>
</evidence>
<dbReference type="PROSITE" id="PS50048">
    <property type="entry name" value="ZN2_CY6_FUNGAL_2"/>
    <property type="match status" value="1"/>
</dbReference>
<evidence type="ECO:0000259" key="4">
    <source>
        <dbReference type="PROSITE" id="PS50048"/>
    </source>
</evidence>
<dbReference type="InterPro" id="IPR050987">
    <property type="entry name" value="AtrR-like"/>
</dbReference>
<dbReference type="SMART" id="SM00066">
    <property type="entry name" value="GAL4"/>
    <property type="match status" value="1"/>
</dbReference>
<protein>
    <recommendedName>
        <fullName evidence="4">Zn(2)-C6 fungal-type domain-containing protein</fullName>
    </recommendedName>
</protein>
<evidence type="ECO:0000313" key="7">
    <source>
        <dbReference type="Proteomes" id="UP000006039"/>
    </source>
</evidence>
<dbReference type="InterPro" id="IPR036864">
    <property type="entry name" value="Zn2-C6_fun-type_DNA-bd_sf"/>
</dbReference>
<keyword evidence="2" id="KW-0539">Nucleus</keyword>
<dbReference type="OrthoDB" id="3364175at2759"/>
<dbReference type="Pfam" id="PF04082">
    <property type="entry name" value="Fungal_trans"/>
    <property type="match status" value="1"/>
</dbReference>
<evidence type="ECO:0000313" key="5">
    <source>
        <dbReference type="EMBL" id="EJT79466.1"/>
    </source>
</evidence>
<proteinExistence type="predicted"/>
<dbReference type="SUPFAM" id="SSF57701">
    <property type="entry name" value="Zn2/Cys6 DNA-binding domain"/>
    <property type="match status" value="1"/>
</dbReference>
<dbReference type="PANTHER" id="PTHR46910:SF39">
    <property type="entry name" value="ZN(II)2CYS6 TRANSCRIPTION FACTOR (EUROFUNG)"/>
    <property type="match status" value="1"/>
</dbReference>
<dbReference type="SMART" id="SM00906">
    <property type="entry name" value="Fungal_trans"/>
    <property type="match status" value="1"/>
</dbReference>
<feature type="region of interest" description="Disordered" evidence="3">
    <location>
        <begin position="171"/>
        <end position="196"/>
    </location>
</feature>
<dbReference type="PANTHER" id="PTHR46910">
    <property type="entry name" value="TRANSCRIPTION FACTOR PDR1"/>
    <property type="match status" value="1"/>
</dbReference>